<comment type="caution">
    <text evidence="1">The sequence shown here is derived from an EMBL/GenBank/DDBJ whole genome shotgun (WGS) entry which is preliminary data.</text>
</comment>
<dbReference type="AlphaFoldDB" id="A0AAI8VSF7"/>
<dbReference type="EMBL" id="CAUWAG010000013">
    <property type="protein sequence ID" value="CAJ2509778.1"/>
    <property type="molecule type" value="Genomic_DNA"/>
</dbReference>
<accession>A0AAI8VSF7</accession>
<organism evidence="1 2">
    <name type="scientific">Anthostomella pinea</name>
    <dbReference type="NCBI Taxonomy" id="933095"/>
    <lineage>
        <taxon>Eukaryota</taxon>
        <taxon>Fungi</taxon>
        <taxon>Dikarya</taxon>
        <taxon>Ascomycota</taxon>
        <taxon>Pezizomycotina</taxon>
        <taxon>Sordariomycetes</taxon>
        <taxon>Xylariomycetidae</taxon>
        <taxon>Xylariales</taxon>
        <taxon>Xylariaceae</taxon>
        <taxon>Anthostomella</taxon>
    </lineage>
</organism>
<protein>
    <submittedName>
        <fullName evidence="1">Uu.00g056780.m01.CDS01</fullName>
    </submittedName>
</protein>
<dbReference type="GO" id="GO:0004525">
    <property type="term" value="F:ribonuclease III activity"/>
    <property type="evidence" value="ECO:0007669"/>
    <property type="project" value="InterPro"/>
</dbReference>
<keyword evidence="2" id="KW-1185">Reference proteome</keyword>
<evidence type="ECO:0000313" key="2">
    <source>
        <dbReference type="Proteomes" id="UP001295740"/>
    </source>
</evidence>
<reference evidence="1" key="1">
    <citation type="submission" date="2023-10" db="EMBL/GenBank/DDBJ databases">
        <authorList>
            <person name="Hackl T."/>
        </authorList>
    </citation>
    <scope>NUCLEOTIDE SEQUENCE</scope>
</reference>
<dbReference type="Gene3D" id="1.10.1520.10">
    <property type="entry name" value="Ribonuclease III domain"/>
    <property type="match status" value="1"/>
</dbReference>
<dbReference type="InterPro" id="IPR036389">
    <property type="entry name" value="RNase_III_sf"/>
</dbReference>
<evidence type="ECO:0000313" key="1">
    <source>
        <dbReference type="EMBL" id="CAJ2509778.1"/>
    </source>
</evidence>
<proteinExistence type="predicted"/>
<dbReference type="GO" id="GO:0006396">
    <property type="term" value="P:RNA processing"/>
    <property type="evidence" value="ECO:0007669"/>
    <property type="project" value="InterPro"/>
</dbReference>
<dbReference type="Proteomes" id="UP001295740">
    <property type="component" value="Unassembled WGS sequence"/>
</dbReference>
<dbReference type="SUPFAM" id="SSF69065">
    <property type="entry name" value="RNase III domain-like"/>
    <property type="match status" value="1"/>
</dbReference>
<name>A0AAI8VSF7_9PEZI</name>
<gene>
    <name evidence="1" type="ORF">KHLLAP_LOCUS10246</name>
</gene>
<sequence length="122" mass="13051">MTEGNKPLAGIGDKVLSLEIVVSSVNAGNPIGKRSALLTTQTCNARLTAICDATGLAAYINGNPSQHGFVSPRTRADTVEAVIGPRSAMADWKLRRRSCATWGCSDFFGQPVHRRTRYSSSL</sequence>